<comment type="caution">
    <text evidence="9">The sequence shown here is derived from an EMBL/GenBank/DDBJ whole genome shotgun (WGS) entry which is preliminary data.</text>
</comment>
<feature type="transmembrane region" description="Helical" evidence="8">
    <location>
        <begin position="12"/>
        <end position="32"/>
    </location>
</feature>
<feature type="binding site" evidence="7">
    <location>
        <position position="278"/>
    </location>
    <ligand>
        <name>Mg(2+)</name>
        <dbReference type="ChEBI" id="CHEBI:18420"/>
    </ligand>
</feature>
<feature type="binding site" evidence="7">
    <location>
        <position position="218"/>
    </location>
    <ligand>
        <name>Mg(2+)</name>
        <dbReference type="ChEBI" id="CHEBI:18420"/>
    </ligand>
</feature>
<dbReference type="Proteomes" id="UP000176634">
    <property type="component" value="Unassembled WGS sequence"/>
</dbReference>
<dbReference type="GO" id="GO:0046872">
    <property type="term" value="F:metal ion binding"/>
    <property type="evidence" value="ECO:0007669"/>
    <property type="project" value="UniProtKB-KW"/>
</dbReference>
<evidence type="ECO:0000313" key="10">
    <source>
        <dbReference type="Proteomes" id="UP000176634"/>
    </source>
</evidence>
<feature type="transmembrane region" description="Helical" evidence="8">
    <location>
        <begin position="226"/>
        <end position="244"/>
    </location>
</feature>
<evidence type="ECO:0000256" key="8">
    <source>
        <dbReference type="SAM" id="Phobius"/>
    </source>
</evidence>
<accession>A0A1F6PB24</accession>
<evidence type="ECO:0000256" key="1">
    <source>
        <dbReference type="ARBA" id="ARBA00004141"/>
    </source>
</evidence>
<organism evidence="9 10">
    <name type="scientific">Candidatus Magasanikbacteria bacterium RIFOXYD1_FULL_40_23</name>
    <dbReference type="NCBI Taxonomy" id="1798705"/>
    <lineage>
        <taxon>Bacteria</taxon>
        <taxon>Candidatus Magasanikiibacteriota</taxon>
    </lineage>
</organism>
<evidence type="ECO:0000313" key="9">
    <source>
        <dbReference type="EMBL" id="OGH93365.1"/>
    </source>
</evidence>
<keyword evidence="5 8" id="KW-1133">Transmembrane helix</keyword>
<comment type="cofactor">
    <cofactor evidence="7">
        <name>Mg(2+)</name>
        <dbReference type="ChEBI" id="CHEBI:18420"/>
    </cofactor>
</comment>
<keyword evidence="7" id="KW-0479">Metal-binding</keyword>
<dbReference type="InterPro" id="IPR003524">
    <property type="entry name" value="PNAcMuramoyl-5peptid_Trfase"/>
</dbReference>
<evidence type="ECO:0000256" key="5">
    <source>
        <dbReference type="ARBA" id="ARBA00022989"/>
    </source>
</evidence>
<dbReference type="GO" id="GO:0008963">
    <property type="term" value="F:phospho-N-acetylmuramoyl-pentapeptide-transferase activity"/>
    <property type="evidence" value="ECO:0007669"/>
    <property type="project" value="InterPro"/>
</dbReference>
<dbReference type="PANTHER" id="PTHR22926:SF5">
    <property type="entry name" value="PHOSPHO-N-ACETYLMURAMOYL-PENTAPEPTIDE-TRANSFERASE HOMOLOG"/>
    <property type="match status" value="1"/>
</dbReference>
<evidence type="ECO:0000256" key="3">
    <source>
        <dbReference type="ARBA" id="ARBA00022679"/>
    </source>
</evidence>
<comment type="subcellular location">
    <subcellularLocation>
        <location evidence="1">Membrane</location>
        <topology evidence="1">Multi-pass membrane protein</topology>
    </subcellularLocation>
</comment>
<keyword evidence="3" id="KW-0808">Transferase</keyword>
<dbReference type="PROSITE" id="PS01348">
    <property type="entry name" value="MRAY_2"/>
    <property type="match status" value="1"/>
</dbReference>
<dbReference type="EMBL" id="MFRA01000001">
    <property type="protein sequence ID" value="OGH93365.1"/>
    <property type="molecule type" value="Genomic_DNA"/>
</dbReference>
<evidence type="ECO:0000256" key="7">
    <source>
        <dbReference type="PIRSR" id="PIRSR600715-1"/>
    </source>
</evidence>
<dbReference type="InterPro" id="IPR018480">
    <property type="entry name" value="PNAcMuramoyl-5peptid_Trfase_CS"/>
</dbReference>
<evidence type="ECO:0000256" key="6">
    <source>
        <dbReference type="ARBA" id="ARBA00023136"/>
    </source>
</evidence>
<protein>
    <submittedName>
        <fullName evidence="9">Uncharacterized protein</fullName>
    </submittedName>
</protein>
<dbReference type="AlphaFoldDB" id="A0A1F6PB24"/>
<feature type="transmembrane region" description="Helical" evidence="8">
    <location>
        <begin position="349"/>
        <end position="369"/>
    </location>
</feature>
<name>A0A1F6PB24_9BACT</name>
<reference evidence="9 10" key="1">
    <citation type="journal article" date="2016" name="Nat. Commun.">
        <title>Thousands of microbial genomes shed light on interconnected biogeochemical processes in an aquifer system.</title>
        <authorList>
            <person name="Anantharaman K."/>
            <person name="Brown C.T."/>
            <person name="Hug L.A."/>
            <person name="Sharon I."/>
            <person name="Castelle C.J."/>
            <person name="Probst A.J."/>
            <person name="Thomas B.C."/>
            <person name="Singh A."/>
            <person name="Wilkins M.J."/>
            <person name="Karaoz U."/>
            <person name="Brodie E.L."/>
            <person name="Williams K.H."/>
            <person name="Hubbard S.S."/>
            <person name="Banfield J.F."/>
        </authorList>
    </citation>
    <scope>NUCLEOTIDE SEQUENCE [LARGE SCALE GENOMIC DNA]</scope>
</reference>
<feature type="transmembrane region" description="Helical" evidence="8">
    <location>
        <begin position="53"/>
        <end position="77"/>
    </location>
</feature>
<dbReference type="STRING" id="1798705.A2563_02025"/>
<keyword evidence="7" id="KW-0460">Magnesium</keyword>
<comment type="similarity">
    <text evidence="2">Belongs to the glycosyltransferase 4 family. MraY subfamily.</text>
</comment>
<evidence type="ECO:0000256" key="4">
    <source>
        <dbReference type="ARBA" id="ARBA00022692"/>
    </source>
</evidence>
<dbReference type="InterPro" id="IPR000715">
    <property type="entry name" value="Glycosyl_transferase_4"/>
</dbReference>
<evidence type="ECO:0000256" key="2">
    <source>
        <dbReference type="ARBA" id="ARBA00005583"/>
    </source>
</evidence>
<feature type="transmembrane region" description="Helical" evidence="8">
    <location>
        <begin position="83"/>
        <end position="105"/>
    </location>
</feature>
<sequence length="371" mass="42610">MSIQIIQTALAYLLFSAIGAFVWAPLLTKFLYKYKITRRDEFDFTLRGERNQKVGTPIMGGLLVVVTVTIITVLFNWNRENTYVPMGVMGIAALLGGADDLLNIFGKKRRERKIAHIANLIIVHKVWYMKLWYIFILPWELFRKTVSIFGSHPGRGIQVHEKLIFQFLAGAITAWWIYFKLGIQWHSLWIPFDGSPYVGWWIIPIVIFFVMFTANAVNFADGLDGLVGGSLILTFLGLMIISWTEGRISFTYLNATVVGALIAYTYFNVKPARFQMGDVGSLGLGALLAINAIAINRTLLIPFLGFVFYVEIVSVIIQVFFRRLLGRRFFKMAPLHHHFEMQGWSEEKIVMRFWLIHGFFVILAVWMSLYK</sequence>
<dbReference type="CDD" id="cd06852">
    <property type="entry name" value="GT_MraY"/>
    <property type="match status" value="1"/>
</dbReference>
<feature type="transmembrane region" description="Helical" evidence="8">
    <location>
        <begin position="163"/>
        <end position="179"/>
    </location>
</feature>
<dbReference type="GO" id="GO:0071555">
    <property type="term" value="P:cell wall organization"/>
    <property type="evidence" value="ECO:0007669"/>
    <property type="project" value="TreeGrafter"/>
</dbReference>
<dbReference type="GO" id="GO:0005886">
    <property type="term" value="C:plasma membrane"/>
    <property type="evidence" value="ECO:0007669"/>
    <property type="project" value="TreeGrafter"/>
</dbReference>
<dbReference type="PANTHER" id="PTHR22926">
    <property type="entry name" value="PHOSPHO-N-ACETYLMURAMOYL-PENTAPEPTIDE-TRANSFERASE"/>
    <property type="match status" value="1"/>
</dbReference>
<dbReference type="Pfam" id="PF00953">
    <property type="entry name" value="Glycos_transf_4"/>
    <property type="match status" value="1"/>
</dbReference>
<gene>
    <name evidence="9" type="ORF">A2563_02025</name>
</gene>
<keyword evidence="6 8" id="KW-0472">Membrane</keyword>
<proteinExistence type="inferred from homology"/>
<keyword evidence="4 8" id="KW-0812">Transmembrane</keyword>
<feature type="transmembrane region" description="Helical" evidence="8">
    <location>
        <begin position="279"/>
        <end position="295"/>
    </location>
</feature>
<dbReference type="GO" id="GO:0044038">
    <property type="term" value="P:cell wall macromolecule biosynthetic process"/>
    <property type="evidence" value="ECO:0007669"/>
    <property type="project" value="TreeGrafter"/>
</dbReference>
<feature type="transmembrane region" description="Helical" evidence="8">
    <location>
        <begin position="301"/>
        <end position="321"/>
    </location>
</feature>
<feature type="transmembrane region" description="Helical" evidence="8">
    <location>
        <begin position="250"/>
        <end position="267"/>
    </location>
</feature>
<feature type="transmembrane region" description="Helical" evidence="8">
    <location>
        <begin position="199"/>
        <end position="219"/>
    </location>
</feature>